<dbReference type="Gene3D" id="3.10.129.10">
    <property type="entry name" value="Hotdog Thioesterase"/>
    <property type="match status" value="1"/>
</dbReference>
<evidence type="ECO:0000313" key="2">
    <source>
        <dbReference type="EMBL" id="NMH76270.1"/>
    </source>
</evidence>
<comment type="caution">
    <text evidence="2">The sequence shown here is derived from an EMBL/GenBank/DDBJ whole genome shotgun (WGS) entry which is preliminary data.</text>
</comment>
<name>A0ABX1RA12_9PSEU</name>
<dbReference type="PIRSF" id="PIRSF018072">
    <property type="entry name" value="UCP018072"/>
    <property type="match status" value="1"/>
</dbReference>
<accession>A0ABX1RA12</accession>
<reference evidence="2 3" key="1">
    <citation type="submission" date="2020-04" db="EMBL/GenBank/DDBJ databases">
        <authorList>
            <person name="Klaysubun C."/>
            <person name="Duangmal K."/>
            <person name="Lipun K."/>
        </authorList>
    </citation>
    <scope>NUCLEOTIDE SEQUENCE [LARGE SCALE GENOMIC DNA]</scope>
    <source>
        <strain evidence="2 3">JCM 11839</strain>
    </source>
</reference>
<dbReference type="CDD" id="cd03441">
    <property type="entry name" value="R_hydratase_like"/>
    <property type="match status" value="1"/>
</dbReference>
<dbReference type="InterPro" id="IPR016709">
    <property type="entry name" value="HadA-like"/>
</dbReference>
<proteinExistence type="predicted"/>
<evidence type="ECO:0000313" key="3">
    <source>
        <dbReference type="Proteomes" id="UP001296706"/>
    </source>
</evidence>
<dbReference type="SUPFAM" id="SSF54637">
    <property type="entry name" value="Thioesterase/thiol ester dehydrase-isomerase"/>
    <property type="match status" value="1"/>
</dbReference>
<dbReference type="Pfam" id="PF13452">
    <property type="entry name" value="FAS1_DH_region"/>
    <property type="match status" value="1"/>
</dbReference>
<evidence type="ECO:0000259" key="1">
    <source>
        <dbReference type="Pfam" id="PF13452"/>
    </source>
</evidence>
<feature type="domain" description="FAS1-like dehydratase" evidence="1">
    <location>
        <begin position="8"/>
        <end position="138"/>
    </location>
</feature>
<sequence length="150" mass="15927">MSVPDVSFVGRSLPPGAPYRVGREKIREFALAIGEGASVCHDVAAAQAAGYPDLVAPPTFPVTFTMPAIEAFLRDPAFGWDYSRMVHGDQSIALHRPIHGGDDLVTTIHVDDLTTRGGSHMLRLRCEVADAEGAPVATTHALLVTQADPA</sequence>
<dbReference type="InterPro" id="IPR029069">
    <property type="entry name" value="HotDog_dom_sf"/>
</dbReference>
<dbReference type="InterPro" id="IPR039569">
    <property type="entry name" value="FAS1-like_DH_region"/>
</dbReference>
<organism evidence="2 3">
    <name type="scientific">Pseudonocardia xinjiangensis</name>
    <dbReference type="NCBI Taxonomy" id="75289"/>
    <lineage>
        <taxon>Bacteria</taxon>
        <taxon>Bacillati</taxon>
        <taxon>Actinomycetota</taxon>
        <taxon>Actinomycetes</taxon>
        <taxon>Pseudonocardiales</taxon>
        <taxon>Pseudonocardiaceae</taxon>
        <taxon>Pseudonocardia</taxon>
    </lineage>
</organism>
<protein>
    <submittedName>
        <fullName evidence="2">MaoC family dehydratase</fullName>
    </submittedName>
</protein>
<gene>
    <name evidence="2" type="ORF">HF577_03995</name>
</gene>
<dbReference type="Proteomes" id="UP001296706">
    <property type="component" value="Unassembled WGS sequence"/>
</dbReference>
<keyword evidence="3" id="KW-1185">Reference proteome</keyword>
<dbReference type="EMBL" id="JAAXKY010000006">
    <property type="protein sequence ID" value="NMH76270.1"/>
    <property type="molecule type" value="Genomic_DNA"/>
</dbReference>